<feature type="transmembrane region" description="Helical" evidence="2">
    <location>
        <begin position="284"/>
        <end position="305"/>
    </location>
</feature>
<dbReference type="Pfam" id="PF05569">
    <property type="entry name" value="Peptidase_M56"/>
    <property type="match status" value="1"/>
</dbReference>
<gene>
    <name evidence="4" type="ORF">FHR20_004486</name>
</gene>
<accession>A0A7X5V5A8</accession>
<feature type="transmembrane region" description="Helical" evidence="2">
    <location>
        <begin position="99"/>
        <end position="125"/>
    </location>
</feature>
<dbReference type="PANTHER" id="PTHR34978:SF3">
    <property type="entry name" value="SLR0241 PROTEIN"/>
    <property type="match status" value="1"/>
</dbReference>
<dbReference type="AlphaFoldDB" id="A0A7X5V5A8"/>
<dbReference type="Proteomes" id="UP000564677">
    <property type="component" value="Unassembled WGS sequence"/>
</dbReference>
<dbReference type="InterPro" id="IPR008756">
    <property type="entry name" value="Peptidase_M56"/>
</dbReference>
<feature type="region of interest" description="Disordered" evidence="1">
    <location>
        <begin position="320"/>
        <end position="353"/>
    </location>
</feature>
<reference evidence="4 5" key="1">
    <citation type="submission" date="2020-03" db="EMBL/GenBank/DDBJ databases">
        <title>Genomic Encyclopedia of Type Strains, Phase IV (KMG-IV): sequencing the most valuable type-strain genomes for metagenomic binning, comparative biology and taxonomic classification.</title>
        <authorList>
            <person name="Goeker M."/>
        </authorList>
    </citation>
    <scope>NUCLEOTIDE SEQUENCE [LARGE SCALE GENOMIC DNA]</scope>
    <source>
        <strain evidence="4 5">DSM 4733</strain>
    </source>
</reference>
<dbReference type="PANTHER" id="PTHR34978">
    <property type="entry name" value="POSSIBLE SENSOR-TRANSDUCER PROTEIN BLAR"/>
    <property type="match status" value="1"/>
</dbReference>
<name>A0A7X5V5A8_9SPHN</name>
<evidence type="ECO:0000313" key="4">
    <source>
        <dbReference type="EMBL" id="NIJ67502.1"/>
    </source>
</evidence>
<comment type="caution">
    <text evidence="4">The sequence shown here is derived from an EMBL/GenBank/DDBJ whole genome shotgun (WGS) entry which is preliminary data.</text>
</comment>
<organism evidence="4 5">
    <name type="scientific">Sphingomonas leidyi</name>
    <dbReference type="NCBI Taxonomy" id="68569"/>
    <lineage>
        <taxon>Bacteria</taxon>
        <taxon>Pseudomonadati</taxon>
        <taxon>Pseudomonadota</taxon>
        <taxon>Alphaproteobacteria</taxon>
        <taxon>Sphingomonadales</taxon>
        <taxon>Sphingomonadaceae</taxon>
        <taxon>Sphingomonas</taxon>
    </lineage>
</organism>
<evidence type="ECO:0000256" key="1">
    <source>
        <dbReference type="SAM" id="MobiDB-lite"/>
    </source>
</evidence>
<feature type="compositionally biased region" description="Low complexity" evidence="1">
    <location>
        <begin position="328"/>
        <end position="346"/>
    </location>
</feature>
<dbReference type="InterPro" id="IPR052173">
    <property type="entry name" value="Beta-lactam_resp_regulator"/>
</dbReference>
<feature type="region of interest" description="Disordered" evidence="1">
    <location>
        <begin position="445"/>
        <end position="464"/>
    </location>
</feature>
<evidence type="ECO:0000313" key="5">
    <source>
        <dbReference type="Proteomes" id="UP000564677"/>
    </source>
</evidence>
<evidence type="ECO:0000259" key="3">
    <source>
        <dbReference type="Pfam" id="PF05569"/>
    </source>
</evidence>
<dbReference type="CDD" id="cd07341">
    <property type="entry name" value="M56_BlaR1_MecR1_like"/>
    <property type="match status" value="1"/>
</dbReference>
<keyword evidence="2" id="KW-1133">Transmembrane helix</keyword>
<evidence type="ECO:0000256" key="2">
    <source>
        <dbReference type="SAM" id="Phobius"/>
    </source>
</evidence>
<keyword evidence="2" id="KW-0812">Transmembrane</keyword>
<keyword evidence="5" id="KW-1185">Reference proteome</keyword>
<proteinExistence type="predicted"/>
<feature type="transmembrane region" description="Helical" evidence="2">
    <location>
        <begin position="41"/>
        <end position="61"/>
    </location>
</feature>
<sequence length="464" mass="49577">MSLALLNASLFAVEALAASLILPLLAWQLCFLQRERAALRHLIWLAVFGALLLLPLLALLVPSQVMLHREPDAAIGYSQPIAIGMVDAAPAPLLSNSHIVIALAAVWAAGLCWNLFRLAAGLYWLHRLRRSGVPFEAGLDCAVRLAPTAPLTFGWLKPVILLPLDAPSWPQARLEAVLGHEWAHVGRRDNLSNGLALLACAVYWPNPFVWWARRAMCRAAEIAADNRVLAGGMRPSLYAAELLALTAEYRGRAPFAALAMASPSWLEVRVTTLLSPTQSRTDAAALDIAGIAALGSAAALMLALARPGVVEFPLSAVRPQGSASPAMAAPQSDLPPALPAPSSSASAPPPVSFRAGRVLPEGIRPVETGAAAVDAALGESPPATGSNPQDVDRDRANRDARLMTERIEREDWLRQKAVQRRIALDAKFARSTADREAMLNIKAAERSARLASEKSARDAAHDLL</sequence>
<keyword evidence="2" id="KW-0472">Membrane</keyword>
<dbReference type="EMBL" id="JAASQV010000007">
    <property type="protein sequence ID" value="NIJ67502.1"/>
    <property type="molecule type" value="Genomic_DNA"/>
</dbReference>
<dbReference type="RefSeq" id="WP_167301599.1">
    <property type="nucleotide sequence ID" value="NZ_JAASQV010000007.1"/>
</dbReference>
<feature type="domain" description="Peptidase M56" evidence="3">
    <location>
        <begin position="15"/>
        <end position="272"/>
    </location>
</feature>
<protein>
    <submittedName>
        <fullName evidence="4">Beta-lactamase regulating signal transducer with metallopeptidase domain</fullName>
    </submittedName>
</protein>